<comment type="caution">
    <text evidence="1">The sequence shown here is derived from an EMBL/GenBank/DDBJ whole genome shotgun (WGS) entry which is preliminary data.</text>
</comment>
<dbReference type="EMBL" id="JAGYPE020000056">
    <property type="protein sequence ID" value="MCH6268446.1"/>
    <property type="molecule type" value="Genomic_DNA"/>
</dbReference>
<name>A0A942T3C8_9BACI</name>
<dbReference type="Proteomes" id="UP000677265">
    <property type="component" value="Unassembled WGS sequence"/>
</dbReference>
<dbReference type="AlphaFoldDB" id="A0A942T3C8"/>
<keyword evidence="3" id="KW-1185">Reference proteome</keyword>
<dbReference type="RefSeq" id="WP_213144261.1">
    <property type="nucleotide sequence ID" value="NZ_JAGYPE020000056.1"/>
</dbReference>
<gene>
    <name evidence="2" type="ORF">KHB02_023215</name>
    <name evidence="1" type="ORF">KHB02_23575</name>
</gene>
<reference evidence="1" key="1">
    <citation type="submission" date="2021-05" db="EMBL/GenBank/DDBJ databases">
        <title>Novel Bacillus species.</title>
        <authorList>
            <person name="Liu G."/>
        </authorList>
    </citation>
    <scope>NUCLEOTIDE SEQUENCE</scope>
    <source>
        <strain evidence="1 3">FJAT-50051</strain>
    </source>
</reference>
<evidence type="ECO:0000313" key="2">
    <source>
        <dbReference type="EMBL" id="MCH6268446.1"/>
    </source>
</evidence>
<dbReference type="EMBL" id="JAGYPE010000004">
    <property type="protein sequence ID" value="MBS4184378.1"/>
    <property type="molecule type" value="Genomic_DNA"/>
</dbReference>
<organism evidence="1">
    <name type="scientific">Neobacillus citreus</name>
    <dbReference type="NCBI Taxonomy" id="2833578"/>
    <lineage>
        <taxon>Bacteria</taxon>
        <taxon>Bacillati</taxon>
        <taxon>Bacillota</taxon>
        <taxon>Bacilli</taxon>
        <taxon>Bacillales</taxon>
        <taxon>Bacillaceae</taxon>
        <taxon>Neobacillus</taxon>
    </lineage>
</organism>
<sequence length="134" mass="15220">MPNQNYNVTVEACYNGNLIARGSTGFTTPYMGGYDDANFETREMFVTSINDKSLTVDRMVITRTAVIVENRELYEDTSTAKVVHDGAPIETYTGTEFKEGNRKYIYHVVNYQNGSMVGKVIFQFRTIYIINKKG</sequence>
<protein>
    <submittedName>
        <fullName evidence="1">Uncharacterized protein</fullName>
    </submittedName>
</protein>
<proteinExistence type="predicted"/>
<accession>A0A942T3C8</accession>
<evidence type="ECO:0000313" key="1">
    <source>
        <dbReference type="EMBL" id="MBS4184378.1"/>
    </source>
</evidence>
<evidence type="ECO:0000313" key="3">
    <source>
        <dbReference type="Proteomes" id="UP000677265"/>
    </source>
</evidence>